<evidence type="ECO:0000256" key="6">
    <source>
        <dbReference type="SAM" id="SignalP"/>
    </source>
</evidence>
<accession>A0ABD1JGI9</accession>
<evidence type="ECO:0000256" key="2">
    <source>
        <dbReference type="ARBA" id="ARBA00022692"/>
    </source>
</evidence>
<sequence>MGAALLKVFVGGVVIFECSYKAADKDKRKFFCKSDDAACFSSNAPRPTDPRVSLFDTNAGFFRVLITALVLHDSGTYDCVVEEAPNVYIRTAQTLEVNQHALYMQSLVRSALVGKNITINCTYPASSVNDTKYLYKKERMSACPELASSLSPSRPGSKYSLADDTQEHVTTVTIRKLTAEDDGVYWCGMRTGGIFGGVAMTTELRLHVTVLAVLLPLILVSLVLIAVLIYRCRAQQRQREYALISISLSLAVSCADSRPDLQIPTRDTAVQMEDLYENVDPAGLQPDPTRPDAGDETEPTGSQSPGNVYQALDPNTFLEDSQYQTLDTKLNE</sequence>
<evidence type="ECO:0000256" key="1">
    <source>
        <dbReference type="ARBA" id="ARBA00004370"/>
    </source>
</evidence>
<dbReference type="Pfam" id="PF07686">
    <property type="entry name" value="V-set"/>
    <property type="match status" value="1"/>
</dbReference>
<dbReference type="SUPFAM" id="SSF48726">
    <property type="entry name" value="Immunoglobulin"/>
    <property type="match status" value="2"/>
</dbReference>
<feature type="domain" description="Immunoglobulin" evidence="7">
    <location>
        <begin position="3"/>
        <end position="100"/>
    </location>
</feature>
<comment type="subcellular location">
    <subcellularLocation>
        <location evidence="1">Membrane</location>
    </subcellularLocation>
</comment>
<keyword evidence="6" id="KW-0732">Signal</keyword>
<dbReference type="Proteomes" id="UP001591681">
    <property type="component" value="Unassembled WGS sequence"/>
</dbReference>
<name>A0ABD1JGI9_9TELE</name>
<dbReference type="InterPro" id="IPR003599">
    <property type="entry name" value="Ig_sub"/>
</dbReference>
<dbReference type="InterPro" id="IPR013106">
    <property type="entry name" value="Ig_V-set"/>
</dbReference>
<protein>
    <recommendedName>
        <fullName evidence="7">Immunoglobulin domain-containing protein</fullName>
    </recommendedName>
</protein>
<dbReference type="InterPro" id="IPR036179">
    <property type="entry name" value="Ig-like_dom_sf"/>
</dbReference>
<dbReference type="SMART" id="SM00409">
    <property type="entry name" value="IG"/>
    <property type="match status" value="2"/>
</dbReference>
<dbReference type="InterPro" id="IPR013783">
    <property type="entry name" value="Ig-like_fold"/>
</dbReference>
<keyword evidence="9" id="KW-1185">Reference proteome</keyword>
<dbReference type="PANTHER" id="PTHR11860">
    <property type="entry name" value="POLYMERIC-IMMUNOGLOBULIN RECEPTOR"/>
    <property type="match status" value="1"/>
</dbReference>
<dbReference type="GO" id="GO:0016020">
    <property type="term" value="C:membrane"/>
    <property type="evidence" value="ECO:0007669"/>
    <property type="project" value="UniProtKB-SubCell"/>
</dbReference>
<evidence type="ECO:0000256" key="3">
    <source>
        <dbReference type="ARBA" id="ARBA00023136"/>
    </source>
</evidence>
<evidence type="ECO:0000256" key="4">
    <source>
        <dbReference type="SAM" id="MobiDB-lite"/>
    </source>
</evidence>
<dbReference type="InterPro" id="IPR050671">
    <property type="entry name" value="CD300_family_receptors"/>
</dbReference>
<dbReference type="Gene3D" id="2.60.40.10">
    <property type="entry name" value="Immunoglobulins"/>
    <property type="match status" value="2"/>
</dbReference>
<evidence type="ECO:0000259" key="7">
    <source>
        <dbReference type="SMART" id="SM00409"/>
    </source>
</evidence>
<proteinExistence type="predicted"/>
<feature type="signal peptide" evidence="6">
    <location>
        <begin position="1"/>
        <end position="15"/>
    </location>
</feature>
<feature type="chain" id="PRO_5044854349" description="Immunoglobulin domain-containing protein" evidence="6">
    <location>
        <begin position="16"/>
        <end position="332"/>
    </location>
</feature>
<dbReference type="PANTHER" id="PTHR11860:SF118">
    <property type="entry name" value="CMRF35-LIKE MOLECULE 3-RELATED"/>
    <property type="match status" value="1"/>
</dbReference>
<keyword evidence="3 5" id="KW-0472">Membrane</keyword>
<evidence type="ECO:0000313" key="9">
    <source>
        <dbReference type="Proteomes" id="UP001591681"/>
    </source>
</evidence>
<feature type="compositionally biased region" description="Polar residues" evidence="4">
    <location>
        <begin position="318"/>
        <end position="332"/>
    </location>
</feature>
<evidence type="ECO:0000256" key="5">
    <source>
        <dbReference type="SAM" id="Phobius"/>
    </source>
</evidence>
<reference evidence="8 9" key="1">
    <citation type="submission" date="2024-09" db="EMBL/GenBank/DDBJ databases">
        <title>A chromosome-level genome assembly of Gray's grenadier anchovy, Coilia grayii.</title>
        <authorList>
            <person name="Fu Z."/>
        </authorList>
    </citation>
    <scope>NUCLEOTIDE SEQUENCE [LARGE SCALE GENOMIC DNA]</scope>
    <source>
        <strain evidence="8">G4</strain>
        <tissue evidence="8">Muscle</tissue>
    </source>
</reference>
<comment type="caution">
    <text evidence="8">The sequence shown here is derived from an EMBL/GenBank/DDBJ whole genome shotgun (WGS) entry which is preliminary data.</text>
</comment>
<feature type="domain" description="Immunoglobulin" evidence="7">
    <location>
        <begin position="106"/>
        <end position="209"/>
    </location>
</feature>
<dbReference type="AlphaFoldDB" id="A0ABD1JGI9"/>
<organism evidence="8 9">
    <name type="scientific">Coilia grayii</name>
    <name type="common">Gray's grenadier anchovy</name>
    <dbReference type="NCBI Taxonomy" id="363190"/>
    <lineage>
        <taxon>Eukaryota</taxon>
        <taxon>Metazoa</taxon>
        <taxon>Chordata</taxon>
        <taxon>Craniata</taxon>
        <taxon>Vertebrata</taxon>
        <taxon>Euteleostomi</taxon>
        <taxon>Actinopterygii</taxon>
        <taxon>Neopterygii</taxon>
        <taxon>Teleostei</taxon>
        <taxon>Clupei</taxon>
        <taxon>Clupeiformes</taxon>
        <taxon>Clupeoidei</taxon>
        <taxon>Engraulidae</taxon>
        <taxon>Coilinae</taxon>
        <taxon>Coilia</taxon>
    </lineage>
</organism>
<gene>
    <name evidence="8" type="ORF">ACEWY4_017326</name>
</gene>
<keyword evidence="2 5" id="KW-0812">Transmembrane</keyword>
<keyword evidence="5" id="KW-1133">Transmembrane helix</keyword>
<feature type="region of interest" description="Disordered" evidence="4">
    <location>
        <begin position="279"/>
        <end position="332"/>
    </location>
</feature>
<feature type="transmembrane region" description="Helical" evidence="5">
    <location>
        <begin position="208"/>
        <end position="230"/>
    </location>
</feature>
<evidence type="ECO:0000313" key="8">
    <source>
        <dbReference type="EMBL" id="KAL2086267.1"/>
    </source>
</evidence>
<dbReference type="EMBL" id="JBHFQA010000015">
    <property type="protein sequence ID" value="KAL2086267.1"/>
    <property type="molecule type" value="Genomic_DNA"/>
</dbReference>